<organism evidence="2 3">
    <name type="scientific">Parashewanella spongiae</name>
    <dbReference type="NCBI Taxonomy" id="342950"/>
    <lineage>
        <taxon>Bacteria</taxon>
        <taxon>Pseudomonadati</taxon>
        <taxon>Pseudomonadota</taxon>
        <taxon>Gammaproteobacteria</taxon>
        <taxon>Alteromonadales</taxon>
        <taxon>Shewanellaceae</taxon>
        <taxon>Parashewanella</taxon>
    </lineage>
</organism>
<dbReference type="InterPro" id="IPR006224">
    <property type="entry name" value="PsdUridine_synth_RluA-like_CS"/>
</dbReference>
<name>A0A3A6TXW7_9GAMM</name>
<dbReference type="EMBL" id="QYYH01000004">
    <property type="protein sequence ID" value="RJY19344.1"/>
    <property type="molecule type" value="Genomic_DNA"/>
</dbReference>
<dbReference type="InterPro" id="IPR020103">
    <property type="entry name" value="PsdUridine_synth_cat_dom_sf"/>
</dbReference>
<feature type="domain" description="Pseudouridine synthase RsuA/RluA-like" evidence="1">
    <location>
        <begin position="95"/>
        <end position="249"/>
    </location>
</feature>
<comment type="caution">
    <text evidence="2">The sequence shown here is derived from an EMBL/GenBank/DDBJ whole genome shotgun (WGS) entry which is preliminary data.</text>
</comment>
<accession>A0A3A6TXW7</accession>
<dbReference type="PROSITE" id="PS01129">
    <property type="entry name" value="PSI_RLU"/>
    <property type="match status" value="1"/>
</dbReference>
<gene>
    <name evidence="2" type="ORF">D5R81_01155</name>
</gene>
<dbReference type="GO" id="GO:0000455">
    <property type="term" value="P:enzyme-directed rRNA pseudouridine synthesis"/>
    <property type="evidence" value="ECO:0007669"/>
    <property type="project" value="TreeGrafter"/>
</dbReference>
<dbReference type="Pfam" id="PF00849">
    <property type="entry name" value="PseudoU_synth_2"/>
    <property type="match status" value="1"/>
</dbReference>
<protein>
    <submittedName>
        <fullName evidence="2">Pseudouridine synthase</fullName>
    </submittedName>
</protein>
<proteinExistence type="predicted"/>
<dbReference type="PANTHER" id="PTHR21600:SF84">
    <property type="entry name" value="PSEUDOURIDINE SYNTHASE RSUA_RLUA-LIKE DOMAIN-CONTAINING PROTEIN"/>
    <property type="match status" value="1"/>
</dbReference>
<dbReference type="RefSeq" id="WP_121851828.1">
    <property type="nucleotide sequence ID" value="NZ_CP037952.1"/>
</dbReference>
<keyword evidence="3" id="KW-1185">Reference proteome</keyword>
<dbReference type="OrthoDB" id="9785808at2"/>
<dbReference type="InterPro" id="IPR050188">
    <property type="entry name" value="RluA_PseudoU_synthase"/>
</dbReference>
<evidence type="ECO:0000259" key="1">
    <source>
        <dbReference type="Pfam" id="PF00849"/>
    </source>
</evidence>
<dbReference type="PANTHER" id="PTHR21600">
    <property type="entry name" value="MITOCHONDRIAL RNA PSEUDOURIDINE SYNTHASE"/>
    <property type="match status" value="1"/>
</dbReference>
<dbReference type="InterPro" id="IPR006145">
    <property type="entry name" value="PsdUridine_synth_RsuA/RluA"/>
</dbReference>
<dbReference type="GO" id="GO:0003723">
    <property type="term" value="F:RNA binding"/>
    <property type="evidence" value="ECO:0007669"/>
    <property type="project" value="InterPro"/>
</dbReference>
<dbReference type="GO" id="GO:0009982">
    <property type="term" value="F:pseudouridine synthase activity"/>
    <property type="evidence" value="ECO:0007669"/>
    <property type="project" value="InterPro"/>
</dbReference>
<evidence type="ECO:0000313" key="2">
    <source>
        <dbReference type="EMBL" id="RJY19344.1"/>
    </source>
</evidence>
<evidence type="ECO:0000313" key="3">
    <source>
        <dbReference type="Proteomes" id="UP000273022"/>
    </source>
</evidence>
<dbReference type="AlphaFoldDB" id="A0A3A6TXW7"/>
<reference evidence="2 3" key="1">
    <citation type="submission" date="2018-09" db="EMBL/GenBank/DDBJ databases">
        <title>Phylogeny of the Shewanellaceae, and recommendation for two new genera, Pseudoshewanella and Parashewanella.</title>
        <authorList>
            <person name="Wang G."/>
        </authorList>
    </citation>
    <scope>NUCLEOTIDE SEQUENCE [LARGE SCALE GENOMIC DNA]</scope>
    <source>
        <strain evidence="2 3">KCTC 22492</strain>
    </source>
</reference>
<dbReference type="Proteomes" id="UP000273022">
    <property type="component" value="Unassembled WGS sequence"/>
</dbReference>
<dbReference type="SUPFAM" id="SSF55120">
    <property type="entry name" value="Pseudouridine synthase"/>
    <property type="match status" value="1"/>
</dbReference>
<dbReference type="Gene3D" id="3.30.2350.10">
    <property type="entry name" value="Pseudouridine synthase"/>
    <property type="match status" value="1"/>
</dbReference>
<dbReference type="GO" id="GO:0140098">
    <property type="term" value="F:catalytic activity, acting on RNA"/>
    <property type="evidence" value="ECO:0007669"/>
    <property type="project" value="UniProtKB-ARBA"/>
</dbReference>
<sequence length="303" mass="34844">MNLSARAAQPSNILIPKHADASLTVIQFLTTKFPRIAKQEWFARIQNGKVHWQCGEKISHDTLCQPLKRVYYYREVAQEIKVPFQEQVLYEDKRIIVVFKPHFLPVTPSGKYVNECLVHRLRISSGIDTITPAHRLDKDTAGIMLFTKSVDVRGMYHNLFMNNAIKKQYLAKARIPAEIKQQFLQQGELHWTVKNRLVKGNPSFLMKVIDGEANSHSEIKLIDVFEDYGLFELEPITGKTHQLRVHMASLGFPILNDKFYPHLQDEKPETFINPLQLHAHSLLFADPFSQELKNFSTVGITLG</sequence>